<evidence type="ECO:0000313" key="3">
    <source>
        <dbReference type="WBParaSite" id="maker-uti_cns_0007822-snap-gene-0.3-mRNA-1"/>
    </source>
</evidence>
<keyword evidence="2" id="KW-1185">Reference proteome</keyword>
<dbReference type="WBParaSite" id="maker-uti_cns_0007822-snap-gene-0.3-mRNA-1">
    <property type="protein sequence ID" value="maker-uti_cns_0007822-snap-gene-0.3-mRNA-1"/>
    <property type="gene ID" value="maker-uti_cns_0007822-snap-gene-0.3"/>
</dbReference>
<dbReference type="Pfam" id="PF08366">
    <property type="entry name" value="LLGL"/>
    <property type="match status" value="1"/>
</dbReference>
<protein>
    <submittedName>
        <fullName evidence="3">LLGL domain-containing protein</fullName>
    </submittedName>
</protein>
<dbReference type="InterPro" id="IPR036322">
    <property type="entry name" value="WD40_repeat_dom_sf"/>
</dbReference>
<dbReference type="GO" id="GO:0005096">
    <property type="term" value="F:GTPase activator activity"/>
    <property type="evidence" value="ECO:0007669"/>
    <property type="project" value="TreeGrafter"/>
</dbReference>
<dbReference type="GO" id="GO:0005886">
    <property type="term" value="C:plasma membrane"/>
    <property type="evidence" value="ECO:0007669"/>
    <property type="project" value="TreeGrafter"/>
</dbReference>
<dbReference type="Gene3D" id="2.130.10.10">
    <property type="entry name" value="YVTN repeat-like/Quinoprotein amine dehydrogenase"/>
    <property type="match status" value="2"/>
</dbReference>
<evidence type="ECO:0000313" key="2">
    <source>
        <dbReference type="Proteomes" id="UP000095280"/>
    </source>
</evidence>
<dbReference type="SUPFAM" id="SSF50978">
    <property type="entry name" value="WD40 repeat-like"/>
    <property type="match status" value="1"/>
</dbReference>
<accession>A0A1I8HU96</accession>
<dbReference type="Proteomes" id="UP000095280">
    <property type="component" value="Unplaced"/>
</dbReference>
<dbReference type="GO" id="GO:0019905">
    <property type="term" value="F:syntaxin binding"/>
    <property type="evidence" value="ECO:0007669"/>
    <property type="project" value="TreeGrafter"/>
</dbReference>
<dbReference type="GO" id="GO:0031201">
    <property type="term" value="C:SNARE complex"/>
    <property type="evidence" value="ECO:0007669"/>
    <property type="project" value="TreeGrafter"/>
</dbReference>
<proteinExistence type="predicted"/>
<dbReference type="PANTHER" id="PTHR10241">
    <property type="entry name" value="LETHAL 2 GIANT LARVAE PROTEIN"/>
    <property type="match status" value="1"/>
</dbReference>
<reference evidence="3" key="1">
    <citation type="submission" date="2016-11" db="UniProtKB">
        <authorList>
            <consortium name="WormBaseParasite"/>
        </authorList>
    </citation>
    <scope>IDENTIFICATION</scope>
</reference>
<name>A0A1I8HU96_9PLAT</name>
<dbReference type="AlphaFoldDB" id="A0A1I8HU96"/>
<dbReference type="PANTHER" id="PTHR10241:SF25">
    <property type="entry name" value="TOMOSYN, ISOFORM C"/>
    <property type="match status" value="1"/>
</dbReference>
<dbReference type="GO" id="GO:0006887">
    <property type="term" value="P:exocytosis"/>
    <property type="evidence" value="ECO:0007669"/>
    <property type="project" value="TreeGrafter"/>
</dbReference>
<evidence type="ECO:0000259" key="1">
    <source>
        <dbReference type="Pfam" id="PF08366"/>
    </source>
</evidence>
<feature type="domain" description="Lethal giant larvae homologue 2" evidence="1">
    <location>
        <begin position="289"/>
        <end position="376"/>
    </location>
</feature>
<organism evidence="2 3">
    <name type="scientific">Macrostomum lignano</name>
    <dbReference type="NCBI Taxonomy" id="282301"/>
    <lineage>
        <taxon>Eukaryota</taxon>
        <taxon>Metazoa</taxon>
        <taxon>Spiralia</taxon>
        <taxon>Lophotrochozoa</taxon>
        <taxon>Platyhelminthes</taxon>
        <taxon>Rhabditophora</taxon>
        <taxon>Macrostomorpha</taxon>
        <taxon>Macrostomida</taxon>
        <taxon>Macrostomidae</taxon>
        <taxon>Macrostomum</taxon>
    </lineage>
</organism>
<dbReference type="InterPro" id="IPR013577">
    <property type="entry name" value="LLGL2"/>
</dbReference>
<dbReference type="InterPro" id="IPR015943">
    <property type="entry name" value="WD40/YVTN_repeat-like_dom_sf"/>
</dbReference>
<sequence length="377" mass="41955">MKKIKNMKGVLDGLRGLGGSSQSKSETESFDFEENLKSEDFKIAKIVCHGFPNAPCCIAFDPIQKLLAIGTKHGSIRILGQSGVDCNLSLDKEAIKQLIFIINEGGLISIASNNTISLWTIRQKEPTITMQMQFTKREDISHAYLPFQSKFIYIGTNQGNVYLLNIESFKVSGYDIKWNKAIGMRDSNHPGAVIHLSECPSDQSKLLIGFRKGLTVLWDLHKRDAVRFRHTEDLCSVAWHWEGRAFACSHIDGSLLKWTVKTPQKPTEHFFPRADLTEGDSAAAAASFRPISRVSWLSRKQDKAELLLFTGGGPQELPQPCLNIQAGRHIDVLMMEHAIIDIVPLCESPFVNDSSEAYAVAVLQQNDLTVIDLLSDG</sequence>
<dbReference type="GO" id="GO:0045159">
    <property type="term" value="F:myosin II binding"/>
    <property type="evidence" value="ECO:0007669"/>
    <property type="project" value="TreeGrafter"/>
</dbReference>
<dbReference type="GO" id="GO:0006893">
    <property type="term" value="P:Golgi to plasma membrane transport"/>
    <property type="evidence" value="ECO:0007669"/>
    <property type="project" value="TreeGrafter"/>
</dbReference>